<evidence type="ECO:0000256" key="2">
    <source>
        <dbReference type="ARBA" id="ARBA00023186"/>
    </source>
</evidence>
<gene>
    <name evidence="5" type="primary">LOC106820608</name>
</gene>
<keyword evidence="4" id="KW-1185">Reference proteome</keyword>
<comment type="similarity">
    <text evidence="1">Belongs to the HscB family.</text>
</comment>
<accession>A0ABM1F830</accession>
<organism evidence="4 5">
    <name type="scientific">Priapulus caudatus</name>
    <name type="common">Priapulid worm</name>
    <dbReference type="NCBI Taxonomy" id="37621"/>
    <lineage>
        <taxon>Eukaryota</taxon>
        <taxon>Metazoa</taxon>
        <taxon>Ecdysozoa</taxon>
        <taxon>Scalidophora</taxon>
        <taxon>Priapulida</taxon>
        <taxon>Priapulimorpha</taxon>
        <taxon>Priapulimorphida</taxon>
        <taxon>Priapulidae</taxon>
        <taxon>Priapulus</taxon>
    </lineage>
</organism>
<feature type="domain" description="Co-chaperone HscB C-terminal oligomerisation" evidence="3">
    <location>
        <begin position="40"/>
        <end position="69"/>
    </location>
</feature>
<evidence type="ECO:0000313" key="5">
    <source>
        <dbReference type="RefSeq" id="XP_014680601.1"/>
    </source>
</evidence>
<name>A0ABM1F830_PRICU</name>
<dbReference type="InterPro" id="IPR036386">
    <property type="entry name" value="HscB_C_sf"/>
</dbReference>
<dbReference type="InterPro" id="IPR036869">
    <property type="entry name" value="J_dom_sf"/>
</dbReference>
<dbReference type="Gene3D" id="1.20.1280.20">
    <property type="entry name" value="HscB, C-terminal domain"/>
    <property type="match status" value="1"/>
</dbReference>
<dbReference type="SUPFAM" id="SSF47144">
    <property type="entry name" value="HSC20 (HSCB), C-terminal oligomerisation domain"/>
    <property type="match status" value="1"/>
</dbReference>
<dbReference type="Gene3D" id="1.10.287.110">
    <property type="entry name" value="DnaJ domain"/>
    <property type="match status" value="1"/>
</dbReference>
<dbReference type="RefSeq" id="XP_014680601.1">
    <property type="nucleotide sequence ID" value="XM_014825115.1"/>
</dbReference>
<sequence>MQHTSRINEAFNALKKPVERALYLLKLKGLDINFENETTMDAEFLMEQLELRESLAEIENNQAALDELDK</sequence>
<dbReference type="Proteomes" id="UP000695022">
    <property type="component" value="Unplaced"/>
</dbReference>
<feature type="non-terminal residue" evidence="5">
    <location>
        <position position="70"/>
    </location>
</feature>
<dbReference type="NCBIfam" id="TIGR00714">
    <property type="entry name" value="hscB"/>
    <property type="match status" value="1"/>
</dbReference>
<reference evidence="5" key="1">
    <citation type="submission" date="2025-08" db="UniProtKB">
        <authorList>
            <consortium name="RefSeq"/>
        </authorList>
    </citation>
    <scope>IDENTIFICATION</scope>
</reference>
<evidence type="ECO:0000259" key="3">
    <source>
        <dbReference type="Pfam" id="PF07743"/>
    </source>
</evidence>
<evidence type="ECO:0000313" key="4">
    <source>
        <dbReference type="Proteomes" id="UP000695022"/>
    </source>
</evidence>
<protein>
    <submittedName>
        <fullName evidence="5">LOW QUALITY PROTEIN: co-chaperone protein HscB homolog</fullName>
    </submittedName>
</protein>
<dbReference type="PANTHER" id="PTHR14021:SF15">
    <property type="entry name" value="IRON-SULFUR CLUSTER CO-CHAPERONE PROTEIN HSCB"/>
    <property type="match status" value="1"/>
</dbReference>
<dbReference type="InterPro" id="IPR009073">
    <property type="entry name" value="HscB_oligo_C"/>
</dbReference>
<keyword evidence="2" id="KW-0143">Chaperone</keyword>
<dbReference type="Pfam" id="PF07743">
    <property type="entry name" value="HSCB_C"/>
    <property type="match status" value="1"/>
</dbReference>
<proteinExistence type="inferred from homology"/>
<dbReference type="InterPro" id="IPR004640">
    <property type="entry name" value="HscB"/>
</dbReference>
<evidence type="ECO:0000256" key="1">
    <source>
        <dbReference type="ARBA" id="ARBA00010476"/>
    </source>
</evidence>
<dbReference type="GeneID" id="106820608"/>
<dbReference type="PANTHER" id="PTHR14021">
    <property type="entry name" value="IRON-SULFUR CLUSTER CO-CHAPERONE PROTEIN HSCB"/>
    <property type="match status" value="1"/>
</dbReference>